<gene>
    <name evidence="3" type="ORF">SAMN04489858_11647</name>
</gene>
<evidence type="ECO:0000313" key="3">
    <source>
        <dbReference type="EMBL" id="SET95746.1"/>
    </source>
</evidence>
<name>A0A1I0IFU5_9RHOB</name>
<keyword evidence="4" id="KW-1185">Reference proteome</keyword>
<feature type="transmembrane region" description="Helical" evidence="2">
    <location>
        <begin position="35"/>
        <end position="53"/>
    </location>
</feature>
<reference evidence="3 4" key="1">
    <citation type="submission" date="2016-10" db="EMBL/GenBank/DDBJ databases">
        <authorList>
            <person name="de Groot N.N."/>
        </authorList>
    </citation>
    <scope>NUCLEOTIDE SEQUENCE [LARGE SCALE GENOMIC DNA]</scope>
    <source>
        <strain evidence="3 4">DSM 17862</strain>
    </source>
</reference>
<evidence type="ECO:0000313" key="4">
    <source>
        <dbReference type="Proteomes" id="UP000199180"/>
    </source>
</evidence>
<evidence type="ECO:0000256" key="2">
    <source>
        <dbReference type="SAM" id="Phobius"/>
    </source>
</evidence>
<dbReference type="STRING" id="364199.SAMN04489858_11647"/>
<protein>
    <submittedName>
        <fullName evidence="3">5-bromo-4-chloroindolyl phosphate hydrolysis protein</fullName>
    </submittedName>
</protein>
<organism evidence="3 4">
    <name type="scientific">Paracoccus homiensis</name>
    <dbReference type="NCBI Taxonomy" id="364199"/>
    <lineage>
        <taxon>Bacteria</taxon>
        <taxon>Pseudomonadati</taxon>
        <taxon>Pseudomonadota</taxon>
        <taxon>Alphaproteobacteria</taxon>
        <taxon>Rhodobacterales</taxon>
        <taxon>Paracoccaceae</taxon>
        <taxon>Paracoccus</taxon>
    </lineage>
</organism>
<dbReference type="Proteomes" id="UP000199180">
    <property type="component" value="Unassembled WGS sequence"/>
</dbReference>
<feature type="region of interest" description="Disordered" evidence="1">
    <location>
        <begin position="283"/>
        <end position="320"/>
    </location>
</feature>
<dbReference type="Pfam" id="PF10112">
    <property type="entry name" value="Halogen_Hydrol"/>
    <property type="match status" value="1"/>
</dbReference>
<accession>A0A1I0IFU5</accession>
<proteinExistence type="predicted"/>
<keyword evidence="2" id="KW-0812">Transmembrane</keyword>
<keyword evidence="2" id="KW-0472">Membrane</keyword>
<dbReference type="OrthoDB" id="7375296at2"/>
<dbReference type="EMBL" id="FOHO01000016">
    <property type="protein sequence ID" value="SET95746.1"/>
    <property type="molecule type" value="Genomic_DNA"/>
</dbReference>
<dbReference type="AlphaFoldDB" id="A0A1I0IFU5"/>
<evidence type="ECO:0000256" key="1">
    <source>
        <dbReference type="SAM" id="MobiDB-lite"/>
    </source>
</evidence>
<dbReference type="InterPro" id="IPR018770">
    <property type="entry name" value="ChloroindolylP_hydrolase"/>
</dbReference>
<feature type="transmembrane region" description="Helical" evidence="2">
    <location>
        <begin position="118"/>
        <end position="135"/>
    </location>
</feature>
<feature type="compositionally biased region" description="Basic and acidic residues" evidence="1">
    <location>
        <begin position="310"/>
        <end position="320"/>
    </location>
</feature>
<feature type="region of interest" description="Disordered" evidence="1">
    <location>
        <begin position="1"/>
        <end position="21"/>
    </location>
</feature>
<sequence length="320" mass="35204">MAQRFGGKFSPDGGQNDMRGIPAPTRHRLAGRPKWVTIAATPFLLAAFFQSPAGMVTDLSAFGMIAGGMWLTGEGLRAEAAYQIRRVARRPAIPRKLFGGIAAAAGLGLGAGEPGAWIGAGLIGAAGMALHWLAFGADPMRDKGISERDDFQMQRADRMIDEAQDYLDDMTRAIQRCGDRRLEARVAMFQSTVQDLFDHLRQDPGDLSAARRYLGVYLMGARDATVKFADLYSRRQDGAARQAYESFLDDLEKDFSAKLTHFLDGDRTDLDIEISVLRDRLAREGVRPSEPPAEPKPLQSQAAQTLDELVTEHHARDKTR</sequence>
<dbReference type="RefSeq" id="WP_090737217.1">
    <property type="nucleotide sequence ID" value="NZ_FOHO01000016.1"/>
</dbReference>
<keyword evidence="2" id="KW-1133">Transmembrane helix</keyword>